<evidence type="ECO:0000313" key="6">
    <source>
        <dbReference type="Proteomes" id="UP001433268"/>
    </source>
</evidence>
<protein>
    <recommendedName>
        <fullName evidence="4">Tyrosinase copper-binding domain-containing protein</fullName>
    </recommendedName>
</protein>
<comment type="caution">
    <text evidence="5">The sequence shown here is derived from an EMBL/GenBank/DDBJ whole genome shotgun (WGS) entry which is preliminary data.</text>
</comment>
<dbReference type="InterPro" id="IPR008922">
    <property type="entry name" value="Di-copper_centre_dom_sf"/>
</dbReference>
<dbReference type="Proteomes" id="UP001433268">
    <property type="component" value="Unassembled WGS sequence"/>
</dbReference>
<keyword evidence="3" id="KW-1133">Transmembrane helix</keyword>
<dbReference type="Pfam" id="PF00264">
    <property type="entry name" value="Tyrosinase"/>
    <property type="match status" value="1"/>
</dbReference>
<dbReference type="InterPro" id="IPR002227">
    <property type="entry name" value="Tyrosinase_Cu-bd"/>
</dbReference>
<dbReference type="Gene3D" id="1.10.1280.10">
    <property type="entry name" value="Di-copper center containing domain from catechol oxidase"/>
    <property type="match status" value="1"/>
</dbReference>
<reference evidence="5 6" key="1">
    <citation type="submission" date="2023-01" db="EMBL/GenBank/DDBJ databases">
        <title>Analysis of 21 Apiospora genomes using comparative genomics revels a genus with tremendous synthesis potential of carbohydrate active enzymes and secondary metabolites.</title>
        <authorList>
            <person name="Sorensen T."/>
        </authorList>
    </citation>
    <scope>NUCLEOTIDE SEQUENCE [LARGE SCALE GENOMIC DNA]</scope>
    <source>
        <strain evidence="5 6">CBS 114990</strain>
    </source>
</reference>
<dbReference type="PANTHER" id="PTHR11474:SF126">
    <property type="entry name" value="TYROSINASE-LIKE PROTEIN TYR-1-RELATED"/>
    <property type="match status" value="1"/>
</dbReference>
<dbReference type="PRINTS" id="PR00092">
    <property type="entry name" value="TYROSINASE"/>
</dbReference>
<evidence type="ECO:0000259" key="4">
    <source>
        <dbReference type="PROSITE" id="PS00497"/>
    </source>
</evidence>
<dbReference type="RefSeq" id="XP_066673338.1">
    <property type="nucleotide sequence ID" value="XM_066809720.1"/>
</dbReference>
<evidence type="ECO:0000256" key="1">
    <source>
        <dbReference type="ARBA" id="ARBA00022723"/>
    </source>
</evidence>
<feature type="transmembrane region" description="Helical" evidence="3">
    <location>
        <begin position="53"/>
        <end position="77"/>
    </location>
</feature>
<dbReference type="PROSITE" id="PS00497">
    <property type="entry name" value="TYROSINASE_1"/>
    <property type="match status" value="1"/>
</dbReference>
<proteinExistence type="predicted"/>
<sequence length="413" mass="47367">MASLLSSWTQGKFRAFPQSLRSKRPKYARLYNDDDATDLGQLHMRTPAQRRTWLQRLCATIFLIVIIAVFFATYYVFQPGDDRKANKSAAVHHHHSHSSEGGCRQLHVRREWRTIDAEEKWSYIMAVKCLMAHPSQFMAGTSYYDDFIYAHSKTGVYSHYAAAFLPWHRMYVHLYEKALREKCSYAGPFVYWDWTLDSANLSLSPVWDPNAGFGSNGKATPLLRNDDGDVRYCVKDGPFADTTRPWKALSSGHSHDVTMEPHCLSRHFTEPGDELLPTVHRLISPERVEKTLSQPDYEAFFADFEEGPHNAIPQFIKGGLFDVYGAECVKETDYPVFWLHHTQVDRLWALWQQRNPGKRLKEYGGPSSDFRHHHDEDGGSFMTDVLPMAGLADDDPVVEDVMDTAGGLLCYRY</sequence>
<accession>A0ABR1X4W4</accession>
<keyword evidence="2" id="KW-0186">Copper</keyword>
<dbReference type="SUPFAM" id="SSF48056">
    <property type="entry name" value="Di-copper centre-containing domain"/>
    <property type="match status" value="1"/>
</dbReference>
<keyword evidence="1" id="KW-0479">Metal-binding</keyword>
<evidence type="ECO:0000313" key="5">
    <source>
        <dbReference type="EMBL" id="KAK8090444.1"/>
    </source>
</evidence>
<feature type="domain" description="Tyrosinase copper-binding" evidence="4">
    <location>
        <begin position="159"/>
        <end position="176"/>
    </location>
</feature>
<dbReference type="GeneID" id="92042780"/>
<name>A0ABR1X4W4_9PEZI</name>
<keyword evidence="3" id="KW-0812">Transmembrane</keyword>
<dbReference type="InterPro" id="IPR050316">
    <property type="entry name" value="Tyrosinase/Hemocyanin"/>
</dbReference>
<keyword evidence="3" id="KW-0472">Membrane</keyword>
<keyword evidence="6" id="KW-1185">Reference proteome</keyword>
<evidence type="ECO:0000256" key="3">
    <source>
        <dbReference type="SAM" id="Phobius"/>
    </source>
</evidence>
<evidence type="ECO:0000256" key="2">
    <source>
        <dbReference type="ARBA" id="ARBA00023008"/>
    </source>
</evidence>
<dbReference type="PANTHER" id="PTHR11474">
    <property type="entry name" value="TYROSINASE FAMILY MEMBER"/>
    <property type="match status" value="1"/>
</dbReference>
<dbReference type="EMBL" id="JAQQWN010000004">
    <property type="protein sequence ID" value="KAK8090444.1"/>
    <property type="molecule type" value="Genomic_DNA"/>
</dbReference>
<organism evidence="5 6">
    <name type="scientific">Apiospora hydei</name>
    <dbReference type="NCBI Taxonomy" id="1337664"/>
    <lineage>
        <taxon>Eukaryota</taxon>
        <taxon>Fungi</taxon>
        <taxon>Dikarya</taxon>
        <taxon>Ascomycota</taxon>
        <taxon>Pezizomycotina</taxon>
        <taxon>Sordariomycetes</taxon>
        <taxon>Xylariomycetidae</taxon>
        <taxon>Amphisphaeriales</taxon>
        <taxon>Apiosporaceae</taxon>
        <taxon>Apiospora</taxon>
    </lineage>
</organism>
<gene>
    <name evidence="5" type="ORF">PG997_005405</name>
</gene>